<dbReference type="InterPro" id="IPR022190">
    <property type="entry name" value="DUF3716"/>
</dbReference>
<evidence type="ECO:0000256" key="1">
    <source>
        <dbReference type="SAM" id="MobiDB-lite"/>
    </source>
</evidence>
<dbReference type="VEuPathDB" id="FungiDB:PCH_Pc12g00900"/>
<feature type="compositionally biased region" description="Acidic residues" evidence="1">
    <location>
        <begin position="221"/>
        <end position="234"/>
    </location>
</feature>
<proteinExistence type="predicted"/>
<dbReference type="GeneID" id="8308792"/>
<dbReference type="OMA" id="NGPFESC"/>
<dbReference type="eggNOG" id="ENOG502T9CE">
    <property type="taxonomic scope" value="Eukaryota"/>
</dbReference>
<sequence>MPEDRQVFALDDKGNVKVEDLRNGKRVSVYASTLIPLRDVDWRSSHPEGTHLGLRRKAVAAHAQRCGDILAIGESCRSCQHKNGPFESCVVLYMFVGPRWLRGSLLAHCCMNCQFDSHTPICSLVNKNQGTGARKSQTQADGGAVDSTGAVLEYLRAKKGKRNVEYDSTYYHSPLDQFDIKREGKYSEKRHALESIHTVYERVVQDIDRLFRTLSKANELDSGEDTEGEQEDPVVVEPDMAAEDAQKVPGETPVKEKEREKKGVKIAESAVKKEEEEEEEKPTISRKPRAARGKGKEGPRH</sequence>
<feature type="compositionally biased region" description="Basic residues" evidence="1">
    <location>
        <begin position="284"/>
        <end position="293"/>
    </location>
</feature>
<protein>
    <submittedName>
        <fullName evidence="2">Uncharacterized protein</fullName>
    </submittedName>
</protein>
<dbReference type="Pfam" id="PF12511">
    <property type="entry name" value="DUF3716"/>
    <property type="match status" value="1"/>
</dbReference>
<evidence type="ECO:0000313" key="2">
    <source>
        <dbReference type="EMBL" id="CAP79717.1"/>
    </source>
</evidence>
<keyword evidence="3" id="KW-1185">Reference proteome</keyword>
<organism evidence="2 3">
    <name type="scientific">Penicillium rubens (strain ATCC 28089 / DSM 1075 / NRRL 1951 / Wisconsin 54-1255)</name>
    <name type="common">Penicillium chrysogenum</name>
    <dbReference type="NCBI Taxonomy" id="500485"/>
    <lineage>
        <taxon>Eukaryota</taxon>
        <taxon>Fungi</taxon>
        <taxon>Dikarya</taxon>
        <taxon>Ascomycota</taxon>
        <taxon>Pezizomycotina</taxon>
        <taxon>Eurotiomycetes</taxon>
        <taxon>Eurotiomycetidae</taxon>
        <taxon>Eurotiales</taxon>
        <taxon>Aspergillaceae</taxon>
        <taxon>Penicillium</taxon>
        <taxon>Penicillium chrysogenum species complex</taxon>
    </lineage>
</organism>
<accession>B6GY61</accession>
<reference evidence="2 3" key="1">
    <citation type="journal article" date="2008" name="Nat. Biotechnol.">
        <title>Genome sequencing and analysis of the filamentous fungus Penicillium chrysogenum.</title>
        <authorList>
            <person name="van den Berg M.A."/>
            <person name="Albang R."/>
            <person name="Albermann K."/>
            <person name="Badger J.H."/>
            <person name="Daran J.-M."/>
            <person name="Driessen A.J.M."/>
            <person name="Garcia-Estrada C."/>
            <person name="Fedorova N.D."/>
            <person name="Harris D.M."/>
            <person name="Heijne W.H.M."/>
            <person name="Joardar V.S."/>
            <person name="Kiel J.A.K.W."/>
            <person name="Kovalchuk A."/>
            <person name="Martin J.F."/>
            <person name="Nierman W.C."/>
            <person name="Nijland J.G."/>
            <person name="Pronk J.T."/>
            <person name="Roubos J.A."/>
            <person name="van der Klei I.J."/>
            <person name="van Peij N.N.M.E."/>
            <person name="Veenhuis M."/>
            <person name="von Doehren H."/>
            <person name="Wagner C."/>
            <person name="Wortman J.R."/>
            <person name="Bovenberg R.A.L."/>
        </authorList>
    </citation>
    <scope>NUCLEOTIDE SEQUENCE [LARGE SCALE GENOMIC DNA]</scope>
    <source>
        <strain evidence="3">ATCC 28089 / DSM 1075 / NRRL 1951 / Wisconsin 54-1255</strain>
    </source>
</reference>
<dbReference type="OrthoDB" id="4354521at2759"/>
<dbReference type="KEGG" id="pcs:N7525_002359"/>
<dbReference type="HOGENOM" id="CLU_924696_0_0_1"/>
<feature type="region of interest" description="Disordered" evidence="1">
    <location>
        <begin position="218"/>
        <end position="301"/>
    </location>
</feature>
<feature type="compositionally biased region" description="Basic and acidic residues" evidence="1">
    <location>
        <begin position="253"/>
        <end position="274"/>
    </location>
</feature>
<dbReference type="EMBL" id="AM920427">
    <property type="protein sequence ID" value="CAP79717.1"/>
    <property type="molecule type" value="Genomic_DNA"/>
</dbReference>
<evidence type="ECO:0000313" key="3">
    <source>
        <dbReference type="Proteomes" id="UP000000724"/>
    </source>
</evidence>
<dbReference type="Proteomes" id="UP000000724">
    <property type="component" value="Contig Pc00c12"/>
</dbReference>
<gene>
    <name evidence="2" type="ORF">Pc12g00900</name>
    <name evidence="2" type="ORF">PCH_Pc12g00900</name>
</gene>
<name>B6GY61_PENRW</name>
<dbReference type="AlphaFoldDB" id="B6GY61"/>